<protein>
    <submittedName>
        <fullName evidence="1">Uncharacterized protein</fullName>
    </submittedName>
</protein>
<dbReference type="Proteomes" id="UP000836841">
    <property type="component" value="Chromosome 4"/>
</dbReference>
<sequence length="133" mass="15732">MDKYQYLGTYSAQERACYLGLCNLVFPRDRLTTDVQKRAWGMEKTIYCLGWKTSRVITSSSHQIWIGVIPSIIQTRSNRQYIVEIILPNHNLLPLERTWCTKNLTDSIDKAERNWIVSFHYSFPHKFDGLFRK</sequence>
<keyword evidence="2" id="KW-1185">Reference proteome</keyword>
<evidence type="ECO:0000313" key="1">
    <source>
        <dbReference type="EMBL" id="CAH2060734.1"/>
    </source>
</evidence>
<dbReference type="EMBL" id="OU466860">
    <property type="protein sequence ID" value="CAH2060734.1"/>
    <property type="molecule type" value="Genomic_DNA"/>
</dbReference>
<gene>
    <name evidence="1" type="ORF">TAV2_LOCUS12551</name>
</gene>
<evidence type="ECO:0000313" key="2">
    <source>
        <dbReference type="Proteomes" id="UP000836841"/>
    </source>
</evidence>
<dbReference type="AlphaFoldDB" id="A0AAU9SDH3"/>
<reference evidence="1 2" key="1">
    <citation type="submission" date="2022-03" db="EMBL/GenBank/DDBJ databases">
        <authorList>
            <person name="Nunn A."/>
            <person name="Chopra R."/>
            <person name="Nunn A."/>
            <person name="Contreras Garrido A."/>
        </authorList>
    </citation>
    <scope>NUCLEOTIDE SEQUENCE [LARGE SCALE GENOMIC DNA]</scope>
</reference>
<proteinExistence type="predicted"/>
<organism evidence="1 2">
    <name type="scientific">Thlaspi arvense</name>
    <name type="common">Field penny-cress</name>
    <dbReference type="NCBI Taxonomy" id="13288"/>
    <lineage>
        <taxon>Eukaryota</taxon>
        <taxon>Viridiplantae</taxon>
        <taxon>Streptophyta</taxon>
        <taxon>Embryophyta</taxon>
        <taxon>Tracheophyta</taxon>
        <taxon>Spermatophyta</taxon>
        <taxon>Magnoliopsida</taxon>
        <taxon>eudicotyledons</taxon>
        <taxon>Gunneridae</taxon>
        <taxon>Pentapetalae</taxon>
        <taxon>rosids</taxon>
        <taxon>malvids</taxon>
        <taxon>Brassicales</taxon>
        <taxon>Brassicaceae</taxon>
        <taxon>Thlaspideae</taxon>
        <taxon>Thlaspi</taxon>
    </lineage>
</organism>
<name>A0AAU9SDH3_THLAR</name>
<accession>A0AAU9SDH3</accession>